<feature type="non-terminal residue" evidence="4">
    <location>
        <position position="1"/>
    </location>
</feature>
<keyword evidence="1" id="KW-0862">Zinc</keyword>
<dbReference type="Pfam" id="PF00098">
    <property type="entry name" value="zf-CCHC"/>
    <property type="match status" value="1"/>
</dbReference>
<dbReference type="GO" id="GO:0008270">
    <property type="term" value="F:zinc ion binding"/>
    <property type="evidence" value="ECO:0007669"/>
    <property type="project" value="UniProtKB-KW"/>
</dbReference>
<dbReference type="Gene3D" id="4.10.60.10">
    <property type="entry name" value="Zinc finger, CCHC-type"/>
    <property type="match status" value="1"/>
</dbReference>
<feature type="compositionally biased region" description="Basic and acidic residues" evidence="2">
    <location>
        <begin position="86"/>
        <end position="104"/>
    </location>
</feature>
<dbReference type="PROSITE" id="PS50158">
    <property type="entry name" value="ZF_CCHC"/>
    <property type="match status" value="1"/>
</dbReference>
<dbReference type="Proteomes" id="UP000765507">
    <property type="component" value="Unassembled WGS sequence"/>
</dbReference>
<dbReference type="PANTHER" id="PTHR46888:SF1">
    <property type="entry name" value="RIBONUCLEASE H"/>
    <property type="match status" value="1"/>
</dbReference>
<feature type="region of interest" description="Disordered" evidence="2">
    <location>
        <begin position="63"/>
        <end position="121"/>
    </location>
</feature>
<dbReference type="GO" id="GO:0003676">
    <property type="term" value="F:nucleic acid binding"/>
    <property type="evidence" value="ECO:0007669"/>
    <property type="project" value="InterPro"/>
</dbReference>
<feature type="domain" description="CCHC-type" evidence="3">
    <location>
        <begin position="121"/>
        <end position="136"/>
    </location>
</feature>
<dbReference type="InterPro" id="IPR001878">
    <property type="entry name" value="Znf_CCHC"/>
</dbReference>
<dbReference type="PANTHER" id="PTHR46888">
    <property type="entry name" value="ZINC KNUCKLE DOMAINCONTAINING PROTEIN-RELATED"/>
    <property type="match status" value="1"/>
</dbReference>
<dbReference type="InterPro" id="IPR036875">
    <property type="entry name" value="Znf_CCHC_sf"/>
</dbReference>
<protein>
    <recommendedName>
        <fullName evidence="3">CCHC-type domain-containing protein</fullName>
    </recommendedName>
</protein>
<dbReference type="SUPFAM" id="SSF57756">
    <property type="entry name" value="Retrovirus zinc finger-like domains"/>
    <property type="match status" value="1"/>
</dbReference>
<name>A0A8T1SVB1_CHESE</name>
<evidence type="ECO:0000313" key="4">
    <source>
        <dbReference type="EMBL" id="KAG6933132.1"/>
    </source>
</evidence>
<evidence type="ECO:0000256" key="1">
    <source>
        <dbReference type="PROSITE-ProRule" id="PRU00047"/>
    </source>
</evidence>
<organism evidence="4 5">
    <name type="scientific">Chelydra serpentina</name>
    <name type="common">Snapping turtle</name>
    <name type="synonym">Testudo serpentina</name>
    <dbReference type="NCBI Taxonomy" id="8475"/>
    <lineage>
        <taxon>Eukaryota</taxon>
        <taxon>Metazoa</taxon>
        <taxon>Chordata</taxon>
        <taxon>Craniata</taxon>
        <taxon>Vertebrata</taxon>
        <taxon>Euteleostomi</taxon>
        <taxon>Archelosauria</taxon>
        <taxon>Testudinata</taxon>
        <taxon>Testudines</taxon>
        <taxon>Cryptodira</taxon>
        <taxon>Durocryptodira</taxon>
        <taxon>Americhelydia</taxon>
        <taxon>Chelydroidea</taxon>
        <taxon>Chelydridae</taxon>
        <taxon>Chelydra</taxon>
    </lineage>
</organism>
<evidence type="ECO:0000259" key="3">
    <source>
        <dbReference type="PROSITE" id="PS50158"/>
    </source>
</evidence>
<evidence type="ECO:0000313" key="5">
    <source>
        <dbReference type="Proteomes" id="UP000765507"/>
    </source>
</evidence>
<dbReference type="OrthoDB" id="8959178at2759"/>
<evidence type="ECO:0000256" key="2">
    <source>
        <dbReference type="SAM" id="MobiDB-lite"/>
    </source>
</evidence>
<comment type="caution">
    <text evidence="4">The sequence shown here is derived from an EMBL/GenBank/DDBJ whole genome shotgun (WGS) entry which is preliminary data.</text>
</comment>
<dbReference type="AlphaFoldDB" id="A0A8T1SVB1"/>
<proteinExistence type="predicted"/>
<sequence length="218" mass="23967">ARAARHWCCIITYRGKEWVQRHRPKTLAEATSLMEDYLAVEGEPKASSRGGNLGERNLIPARGVRKMEGGSPRPSAQPSGTPPTRGAREPKGATPRRSQDDSSGRQHIPLNTPPREGSRERCYECGQTGHFRRECPYMDCNYGQVWAAGQRAQRWEPGKILVPVRVDGMPTTALVDSRCSQSVIRAGLVEPTGPKGPPHTPAVYPWGREALSHRLGAA</sequence>
<accession>A0A8T1SVB1</accession>
<keyword evidence="1" id="KW-0863">Zinc-finger</keyword>
<keyword evidence="1" id="KW-0479">Metal-binding</keyword>
<dbReference type="SMART" id="SM00343">
    <property type="entry name" value="ZnF_C2HC"/>
    <property type="match status" value="1"/>
</dbReference>
<dbReference type="EMBL" id="JAHGAV010000080">
    <property type="protein sequence ID" value="KAG6933132.1"/>
    <property type="molecule type" value="Genomic_DNA"/>
</dbReference>
<keyword evidence="5" id="KW-1185">Reference proteome</keyword>
<gene>
    <name evidence="4" type="ORF">G0U57_019930</name>
</gene>
<reference evidence="4 5" key="1">
    <citation type="journal article" date="2020" name="G3 (Bethesda)">
        <title>Draft Genome of the Common Snapping Turtle, Chelydra serpentina, a Model for Phenotypic Plasticity in Reptiles.</title>
        <authorList>
            <person name="Das D."/>
            <person name="Singh S.K."/>
            <person name="Bierstedt J."/>
            <person name="Erickson A."/>
            <person name="Galli G.L.J."/>
            <person name="Crossley D.A. 2nd"/>
            <person name="Rhen T."/>
        </authorList>
    </citation>
    <scope>NUCLEOTIDE SEQUENCE [LARGE SCALE GENOMIC DNA]</scope>
    <source>
        <strain evidence="4">KW</strain>
    </source>
</reference>